<evidence type="ECO:0000313" key="5">
    <source>
        <dbReference type="Proteomes" id="UP001172155"/>
    </source>
</evidence>
<evidence type="ECO:0000256" key="1">
    <source>
        <dbReference type="SAM" id="SignalP"/>
    </source>
</evidence>
<name>A0AA40ELC3_9PEZI</name>
<accession>A0AA40ELC3</accession>
<dbReference type="Gene3D" id="3.40.710.10">
    <property type="entry name" value="DD-peptidase/beta-lactamase superfamily"/>
    <property type="match status" value="1"/>
</dbReference>
<feature type="chain" id="PRO_5041257628" evidence="1">
    <location>
        <begin position="20"/>
        <end position="564"/>
    </location>
</feature>
<feature type="signal peptide" evidence="1">
    <location>
        <begin position="1"/>
        <end position="19"/>
    </location>
</feature>
<dbReference type="AlphaFoldDB" id="A0AA40ELC3"/>
<dbReference type="PANTHER" id="PTHR22935">
    <property type="entry name" value="PENICILLIN-BINDING PROTEIN"/>
    <property type="match status" value="1"/>
</dbReference>
<comment type="caution">
    <text evidence="4">The sequence shown here is derived from an EMBL/GenBank/DDBJ whole genome shotgun (WGS) entry which is preliminary data.</text>
</comment>
<reference evidence="4" key="1">
    <citation type="submission" date="2023-06" db="EMBL/GenBank/DDBJ databases">
        <title>Genome-scale phylogeny and comparative genomics of the fungal order Sordariales.</title>
        <authorList>
            <consortium name="Lawrence Berkeley National Laboratory"/>
            <person name="Hensen N."/>
            <person name="Bonometti L."/>
            <person name="Westerberg I."/>
            <person name="Brannstrom I.O."/>
            <person name="Guillou S."/>
            <person name="Cros-Aarteil S."/>
            <person name="Calhoun S."/>
            <person name="Haridas S."/>
            <person name="Kuo A."/>
            <person name="Mondo S."/>
            <person name="Pangilinan J."/>
            <person name="Riley R."/>
            <person name="LaButti K."/>
            <person name="Andreopoulos B."/>
            <person name="Lipzen A."/>
            <person name="Chen C."/>
            <person name="Yanf M."/>
            <person name="Daum C."/>
            <person name="Ng V."/>
            <person name="Clum A."/>
            <person name="Steindorff A."/>
            <person name="Ohm R."/>
            <person name="Martin F."/>
            <person name="Silar P."/>
            <person name="Natvig D."/>
            <person name="Lalanne C."/>
            <person name="Gautier V."/>
            <person name="Ament-velasquez S.L."/>
            <person name="Kruys A."/>
            <person name="Hutchinson M.I."/>
            <person name="Powell A.J."/>
            <person name="Barry K."/>
            <person name="Miller A.N."/>
            <person name="Grigoriev I.V."/>
            <person name="Debuchy R."/>
            <person name="Gladieux P."/>
            <person name="Thoren M.H."/>
            <person name="Johannesson H."/>
        </authorList>
    </citation>
    <scope>NUCLEOTIDE SEQUENCE</scope>
    <source>
        <strain evidence="4">SMH3187-1</strain>
    </source>
</reference>
<evidence type="ECO:0000313" key="4">
    <source>
        <dbReference type="EMBL" id="KAK0741443.1"/>
    </source>
</evidence>
<evidence type="ECO:0000259" key="3">
    <source>
        <dbReference type="Pfam" id="PF26335"/>
    </source>
</evidence>
<dbReference type="InterPro" id="IPR012338">
    <property type="entry name" value="Beta-lactam/transpept-like"/>
</dbReference>
<proteinExistence type="predicted"/>
<protein>
    <submittedName>
        <fullName evidence="4">Beta-lactamase/transpeptidase-like protein</fullName>
    </submittedName>
</protein>
<dbReference type="InterPro" id="IPR001466">
    <property type="entry name" value="Beta-lactam-related"/>
</dbReference>
<keyword evidence="5" id="KW-1185">Reference proteome</keyword>
<dbReference type="EMBL" id="JAUKUD010000006">
    <property type="protein sequence ID" value="KAK0741443.1"/>
    <property type="molecule type" value="Genomic_DNA"/>
</dbReference>
<dbReference type="SUPFAM" id="SSF56601">
    <property type="entry name" value="beta-lactamase/transpeptidase-like"/>
    <property type="match status" value="1"/>
</dbReference>
<feature type="domain" description="Beta-lactamase-like ARB-00930-like C-terminal" evidence="3">
    <location>
        <begin position="432"/>
        <end position="563"/>
    </location>
</feature>
<gene>
    <name evidence="4" type="ORF">B0T18DRAFT_354136</name>
</gene>
<organism evidence="4 5">
    <name type="scientific">Schizothecium vesticola</name>
    <dbReference type="NCBI Taxonomy" id="314040"/>
    <lineage>
        <taxon>Eukaryota</taxon>
        <taxon>Fungi</taxon>
        <taxon>Dikarya</taxon>
        <taxon>Ascomycota</taxon>
        <taxon>Pezizomycotina</taxon>
        <taxon>Sordariomycetes</taxon>
        <taxon>Sordariomycetidae</taxon>
        <taxon>Sordariales</taxon>
        <taxon>Schizotheciaceae</taxon>
        <taxon>Schizothecium</taxon>
    </lineage>
</organism>
<dbReference type="InterPro" id="IPR051478">
    <property type="entry name" value="Beta-lactamase-like_AB/R"/>
</dbReference>
<dbReference type="Proteomes" id="UP001172155">
    <property type="component" value="Unassembled WGS sequence"/>
</dbReference>
<dbReference type="Pfam" id="PF00144">
    <property type="entry name" value="Beta-lactamase"/>
    <property type="match status" value="1"/>
</dbReference>
<dbReference type="PANTHER" id="PTHR22935:SF97">
    <property type="entry name" value="BETA-LACTAMASE-RELATED DOMAIN-CONTAINING PROTEIN"/>
    <property type="match status" value="1"/>
</dbReference>
<dbReference type="Pfam" id="PF26335">
    <property type="entry name" value="ARB_00930_C"/>
    <property type="match status" value="1"/>
</dbReference>
<dbReference type="InterPro" id="IPR058664">
    <property type="entry name" value="ARB_00930-like_C"/>
</dbReference>
<evidence type="ECO:0000259" key="2">
    <source>
        <dbReference type="Pfam" id="PF00144"/>
    </source>
</evidence>
<sequence>MVRAALFPLLALTASLSSAQNCPFLGPVYHADISASAMSDPLKAATAAFDKAVDKAMAEGRIDGAKGFWGIDIYAAKDEAKKSLYSRYYTATAGTNRTAVTVGPDTVFRAFSISKLITVYTFLAAVGDERWHEPITKYVPELAKANKKWAPERGGFNWDEVTLGSLAGQISGLGKDYAMNDLSTVDLGGPFPGIRKLKDSEIVRCGAVGLQPCTREESFDLIMQRYPLSIADNTPGYSNMAFQILSYAAEKITNTPFPELIKRHLIKPLNLTRTFVTSPGESFPDSVIIPRAWDVDLGDLAPNAGYYISTQDLSLLGRSVLRSTLLPARSTRAWLKATSHTGYLMASMGKPWEILRRNVAVSPGSNVTRVTDLYTKQGGGTSSFYTTILSLAVDYGVGMSITSAASPAGDLFVLRDLFDEVFLPALEETQRQGAMALFGGEYKLDDNSTATVTVVEGEPALFLPVITSEGTDYLDTIRQALGLGYKGFGAFLYPMGLSDGNKVAFRATWGVPGKTVLTNCASWAEHDRARYGGYPGDLFIFHVGKDGKATGLEIPLMGKTLRKV</sequence>
<feature type="domain" description="Beta-lactamase-related" evidence="2">
    <location>
        <begin position="82"/>
        <end position="403"/>
    </location>
</feature>
<keyword evidence="1" id="KW-0732">Signal</keyword>